<protein>
    <submittedName>
        <fullName evidence="1">Uncharacterized protein</fullName>
    </submittedName>
</protein>
<dbReference type="STRING" id="222136.BBW65_07750"/>
<dbReference type="OrthoDB" id="9776275at2"/>
<evidence type="ECO:0000313" key="1">
    <source>
        <dbReference type="EMBL" id="ANV98695.1"/>
    </source>
</evidence>
<gene>
    <name evidence="1" type="ORF">BBW65_07750</name>
</gene>
<evidence type="ECO:0000313" key="2">
    <source>
        <dbReference type="Proteomes" id="UP000092884"/>
    </source>
</evidence>
<organism evidence="1 2">
    <name type="scientific">Helicobacter enhydrae</name>
    <dbReference type="NCBI Taxonomy" id="222136"/>
    <lineage>
        <taxon>Bacteria</taxon>
        <taxon>Pseudomonadati</taxon>
        <taxon>Campylobacterota</taxon>
        <taxon>Epsilonproteobacteria</taxon>
        <taxon>Campylobacterales</taxon>
        <taxon>Helicobacteraceae</taxon>
        <taxon>Helicobacter</taxon>
    </lineage>
</organism>
<dbReference type="Proteomes" id="UP000092884">
    <property type="component" value="Chromosome"/>
</dbReference>
<reference evidence="2" key="1">
    <citation type="submission" date="2016-07" db="EMBL/GenBank/DDBJ databases">
        <authorList>
            <person name="Florea S."/>
            <person name="Webb J.S."/>
            <person name="Jaromczyk J."/>
            <person name="Schardl C.L."/>
        </authorList>
    </citation>
    <scope>NUCLEOTIDE SEQUENCE [LARGE SCALE GENOMIC DNA]</scope>
    <source>
        <strain evidence="2">MIT 01-6242</strain>
    </source>
</reference>
<name>A0A1B1U7P3_9HELI</name>
<dbReference type="RefSeq" id="WP_066341692.1">
    <property type="nucleotide sequence ID" value="NZ_CP016503.1"/>
</dbReference>
<keyword evidence="2" id="KW-1185">Reference proteome</keyword>
<dbReference type="EMBL" id="CP016503">
    <property type="protein sequence ID" value="ANV98695.1"/>
    <property type="molecule type" value="Genomic_DNA"/>
</dbReference>
<proteinExistence type="predicted"/>
<sequence length="77" mass="8326">MGLEVLPNLEFAFGNLNVYGKAEVFVRIGHHLDSTFLPRGVIGEGGGLQSGRVYADGLGVFCVCGYWRGLCVEKYGD</sequence>
<accession>A0A1B1U7P3</accession>
<dbReference type="AlphaFoldDB" id="A0A1B1U7P3"/>
<dbReference type="KEGG" id="het:BBW65_07750"/>